<evidence type="ECO:0000256" key="3">
    <source>
        <dbReference type="ARBA" id="ARBA00022827"/>
    </source>
</evidence>
<evidence type="ECO:0000256" key="5">
    <source>
        <dbReference type="SAM" id="MobiDB-lite"/>
    </source>
</evidence>
<protein>
    <submittedName>
        <fullName evidence="7">Apoptosis-inducing factor 2</fullName>
    </submittedName>
</protein>
<accession>A0A2R5GMF4</accession>
<keyword evidence="8" id="KW-1185">Reference proteome</keyword>
<feature type="domain" description="FAD/NAD(P)-binding" evidence="6">
    <location>
        <begin position="174"/>
        <end position="470"/>
    </location>
</feature>
<sequence length="608" mass="65107">MTLQASPGRRAEAQVKLGVLGFTRTAVNFAGGVAGRVLSWASFSAVSRSGKPVDLNSGNSSIEDEDTDGSDENESIFENFEMLGTAASTTSPGSRAGASVLGYSGYDGLMESEVWSESEPASRPSGADALAFAEAGGAPANANWQDGSFATPRHALSSSVSSHDTGSSRSDPVRIVIVGGGFAGIRAKLCLDRARLENCVVTLIDKKQFFEYTPGILGALTRGGWESLTRSYPRRGFVQGLVKRVDLDSVTVEAGGEFRVPFDYLIYAAGGAYGMQHSDPSGVIKPRNTRARHAQNPVQTVERWNDVVGTENEIADAEHIVIIGAGYVGVEWAAEIAEVYAGTEKCITLIDRNNEVCHSLPAAARQHIQSWLESRGVDLLLGARVLNLNKSDQTVALQVGDESRPRTLRFDLCLECKGLRPNTDALRPVFASALSGDGRICVNDELNVMSSDGVLKAHNIFAVGDVVAHKASARWRGMALYAELQADIACANIVASLQDKPARVFPSDVTHVDAAAGIPVAQVVSLGRLDASLRLEDFVVNGFAAAWLKVVMEETKLLEAAGNPAGHYFWQISERALMLVWRKFLVKSETKQSPKQASSSSTLMPFNS</sequence>
<dbReference type="PANTHER" id="PTHR43735:SF3">
    <property type="entry name" value="FERROPTOSIS SUPPRESSOR PROTEIN 1"/>
    <property type="match status" value="1"/>
</dbReference>
<dbReference type="InterPro" id="IPR036188">
    <property type="entry name" value="FAD/NAD-bd_sf"/>
</dbReference>
<evidence type="ECO:0000313" key="8">
    <source>
        <dbReference type="Proteomes" id="UP000241890"/>
    </source>
</evidence>
<comment type="similarity">
    <text evidence="1">Belongs to the FAD-dependent oxidoreductase family.</text>
</comment>
<evidence type="ECO:0000313" key="7">
    <source>
        <dbReference type="EMBL" id="GBG32060.1"/>
    </source>
</evidence>
<feature type="region of interest" description="Disordered" evidence="5">
    <location>
        <begin position="48"/>
        <end position="71"/>
    </location>
</feature>
<evidence type="ECO:0000256" key="4">
    <source>
        <dbReference type="ARBA" id="ARBA00023002"/>
    </source>
</evidence>
<gene>
    <name evidence="7" type="ORF">FCC1311_082852</name>
</gene>
<dbReference type="PRINTS" id="PR00411">
    <property type="entry name" value="PNDRDTASEI"/>
</dbReference>
<keyword evidence="4" id="KW-0560">Oxidoreductase</keyword>
<evidence type="ECO:0000259" key="6">
    <source>
        <dbReference type="Pfam" id="PF07992"/>
    </source>
</evidence>
<dbReference type="GO" id="GO:0004174">
    <property type="term" value="F:electron-transferring-flavoprotein dehydrogenase activity"/>
    <property type="evidence" value="ECO:0007669"/>
    <property type="project" value="TreeGrafter"/>
</dbReference>
<dbReference type="SUPFAM" id="SSF51905">
    <property type="entry name" value="FAD/NAD(P)-binding domain"/>
    <property type="match status" value="1"/>
</dbReference>
<reference evidence="7 8" key="1">
    <citation type="submission" date="2017-12" db="EMBL/GenBank/DDBJ databases">
        <title>Sequencing, de novo assembly and annotation of complete genome of a new Thraustochytrid species, strain FCC1311.</title>
        <authorList>
            <person name="Sedici K."/>
            <person name="Godart F."/>
            <person name="Aiese Cigliano R."/>
            <person name="Sanseverino W."/>
            <person name="Barakat M."/>
            <person name="Ortet P."/>
            <person name="Marechal E."/>
            <person name="Cagnac O."/>
            <person name="Amato A."/>
        </authorList>
    </citation>
    <scope>NUCLEOTIDE SEQUENCE [LARGE SCALE GENOMIC DNA]</scope>
</reference>
<name>A0A2R5GMF4_9STRA</name>
<dbReference type="GO" id="GO:0050660">
    <property type="term" value="F:flavin adenine dinucleotide binding"/>
    <property type="evidence" value="ECO:0007669"/>
    <property type="project" value="TreeGrafter"/>
</dbReference>
<evidence type="ECO:0000256" key="1">
    <source>
        <dbReference type="ARBA" id="ARBA00006442"/>
    </source>
</evidence>
<dbReference type="GO" id="GO:0005737">
    <property type="term" value="C:cytoplasm"/>
    <property type="evidence" value="ECO:0007669"/>
    <property type="project" value="TreeGrafter"/>
</dbReference>
<dbReference type="InParanoid" id="A0A2R5GMF4"/>
<comment type="caution">
    <text evidence="7">The sequence shown here is derived from an EMBL/GenBank/DDBJ whole genome shotgun (WGS) entry which is preliminary data.</text>
</comment>
<organism evidence="7 8">
    <name type="scientific">Hondaea fermentalgiana</name>
    <dbReference type="NCBI Taxonomy" id="2315210"/>
    <lineage>
        <taxon>Eukaryota</taxon>
        <taxon>Sar</taxon>
        <taxon>Stramenopiles</taxon>
        <taxon>Bigyra</taxon>
        <taxon>Labyrinthulomycetes</taxon>
        <taxon>Thraustochytrida</taxon>
        <taxon>Thraustochytriidae</taxon>
        <taxon>Hondaea</taxon>
    </lineage>
</organism>
<dbReference type="InterPro" id="IPR023753">
    <property type="entry name" value="FAD/NAD-binding_dom"/>
</dbReference>
<dbReference type="OrthoDB" id="202203at2759"/>
<keyword evidence="3" id="KW-0274">FAD</keyword>
<feature type="compositionally biased region" description="Acidic residues" evidence="5">
    <location>
        <begin position="62"/>
        <end position="71"/>
    </location>
</feature>
<dbReference type="PANTHER" id="PTHR43735">
    <property type="entry name" value="APOPTOSIS-INDUCING FACTOR 1"/>
    <property type="match status" value="1"/>
</dbReference>
<dbReference type="PRINTS" id="PR00368">
    <property type="entry name" value="FADPNR"/>
</dbReference>
<dbReference type="EMBL" id="BEYU01000114">
    <property type="protein sequence ID" value="GBG32060.1"/>
    <property type="molecule type" value="Genomic_DNA"/>
</dbReference>
<dbReference type="AlphaFoldDB" id="A0A2R5GMF4"/>
<dbReference type="Gene3D" id="3.50.50.100">
    <property type="match status" value="1"/>
</dbReference>
<dbReference type="Proteomes" id="UP000241890">
    <property type="component" value="Unassembled WGS sequence"/>
</dbReference>
<evidence type="ECO:0000256" key="2">
    <source>
        <dbReference type="ARBA" id="ARBA00022630"/>
    </source>
</evidence>
<proteinExistence type="inferred from homology"/>
<dbReference type="Pfam" id="PF07992">
    <property type="entry name" value="Pyr_redox_2"/>
    <property type="match status" value="1"/>
</dbReference>
<keyword evidence="2" id="KW-0285">Flavoprotein</keyword>